<dbReference type="RefSeq" id="WP_245029569.1">
    <property type="nucleotide sequence ID" value="NZ_CP095075.1"/>
</dbReference>
<evidence type="ECO:0000313" key="2">
    <source>
        <dbReference type="EMBL" id="UOR10465.1"/>
    </source>
</evidence>
<sequence>MLLFLSYLIVALNYGVLSYLVKQQVFQYLTPVFIFAAAWQLWVVAVSDFVSIELFLFTVASAFLLYFGLWAKHRWFLPIKESSFYTSVIIMIICIGFSAQTNQYGETAAMLFALGIWAYLAFKKSNVKEVMDTAVWAQPLSWFTAMVPVYFLLVEHIDGLRNVYGEAAHFAVTGLLLLAISEGFSRAKEEDFSMSTFYIGQSSYALSIFFLLNGTGVKADWMRAIILAAGIAVFIWLVRRSNVSQLWIVVSLTVLAFYVSLLPLLTLHELPDILMFMIAAPVLLIAIGSLGGKKWPDMNPYFFWLAHGSMVILTAIILLELTISMRLTPFILIVPIAVYVYSSLVKRQEWQVKVFLYASFTTLFFLITNIGGYYDIFQAVPAPYSFMITSVVLSLIWLGLPVLWRRRVDWYLIPFSLIGVYTIIYQPDLLQAADLVPIIAYVALTSFFILYRKWSWVNVLPLLAILSMWEEYRMIIDRQVMLVLLIASFAVLVVMGRLMYSHLVEKEKNSIILDSFTWVALLYIPFFATFLQVNMTVWLQIVPYLLLSLWFMLNRLRSGIQIAAAIFETLSVLSIYPAYLLVIYEYSELWTNLIQAELEVLPLIGVMVYLRQRTWVDYRRIINYVQLCLLLGISAYLVVDAIFSHTIWDAWIIGSLSLLSMIVGMQLRIKAYFFVGMGVLIFNVIYQTRPYWGNMPWWFYLLVAGLLLIGIASYNEWQKQQDQNLVGRKLKRLWASLRKWD</sequence>
<dbReference type="InterPro" id="IPR058062">
    <property type="entry name" value="SCO7613_C"/>
</dbReference>
<accession>A0ABY4H6H7</accession>
<evidence type="ECO:0000313" key="3">
    <source>
        <dbReference type="Proteomes" id="UP000830326"/>
    </source>
</evidence>
<reference evidence="2" key="1">
    <citation type="submission" date="2022-04" db="EMBL/GenBank/DDBJ databases">
        <title>Halobacillus sp. isolated from saltern.</title>
        <authorList>
            <person name="Won M."/>
            <person name="Lee C.-M."/>
            <person name="Woen H.-Y."/>
            <person name="Kwon S.-W."/>
        </authorList>
    </citation>
    <scope>NUCLEOTIDE SEQUENCE</scope>
    <source>
        <strain evidence="2">SSHM10-5</strain>
    </source>
</reference>
<feature type="transmembrane region" description="Helical" evidence="1">
    <location>
        <begin position="82"/>
        <end position="99"/>
    </location>
</feature>
<keyword evidence="1" id="KW-0812">Transmembrane</keyword>
<organism evidence="2 3">
    <name type="scientific">Halobacillus amylolyticus</name>
    <dbReference type="NCBI Taxonomy" id="2932259"/>
    <lineage>
        <taxon>Bacteria</taxon>
        <taxon>Bacillati</taxon>
        <taxon>Bacillota</taxon>
        <taxon>Bacilli</taxon>
        <taxon>Bacillales</taxon>
        <taxon>Bacillaceae</taxon>
        <taxon>Halobacillus</taxon>
    </lineage>
</organism>
<name>A0ABY4H6H7_9BACI</name>
<evidence type="ECO:0008006" key="4">
    <source>
        <dbReference type="Google" id="ProtNLM"/>
    </source>
</evidence>
<feature type="transmembrane region" description="Helical" evidence="1">
    <location>
        <begin position="221"/>
        <end position="239"/>
    </location>
</feature>
<feature type="transmembrane region" description="Helical" evidence="1">
    <location>
        <begin position="512"/>
        <end position="531"/>
    </location>
</feature>
<feature type="transmembrane region" description="Helical" evidence="1">
    <location>
        <begin position="196"/>
        <end position="215"/>
    </location>
</feature>
<gene>
    <name evidence="2" type="ORF">MUO15_12310</name>
</gene>
<feature type="transmembrane region" description="Helical" evidence="1">
    <location>
        <begin position="382"/>
        <end position="403"/>
    </location>
</feature>
<feature type="transmembrane region" description="Helical" evidence="1">
    <location>
        <begin position="302"/>
        <end position="319"/>
    </location>
</feature>
<keyword evidence="3" id="KW-1185">Reference proteome</keyword>
<feature type="transmembrane region" description="Helical" evidence="1">
    <location>
        <begin position="134"/>
        <end position="154"/>
    </location>
</feature>
<dbReference type="NCBIfam" id="NF047321">
    <property type="entry name" value="SCO7613_CTERM"/>
    <property type="match status" value="1"/>
</dbReference>
<dbReference type="EMBL" id="CP095075">
    <property type="protein sequence ID" value="UOR10465.1"/>
    <property type="molecule type" value="Genomic_DNA"/>
</dbReference>
<feature type="transmembrane region" description="Helical" evidence="1">
    <location>
        <begin position="325"/>
        <end position="342"/>
    </location>
</feature>
<feature type="transmembrane region" description="Helical" evidence="1">
    <location>
        <begin position="671"/>
        <end position="689"/>
    </location>
</feature>
<evidence type="ECO:0000256" key="1">
    <source>
        <dbReference type="SAM" id="Phobius"/>
    </source>
</evidence>
<feature type="transmembrane region" description="Helical" evidence="1">
    <location>
        <begin position="246"/>
        <end position="267"/>
    </location>
</feature>
<feature type="transmembrane region" description="Helical" evidence="1">
    <location>
        <begin position="410"/>
        <end position="426"/>
    </location>
</feature>
<feature type="transmembrane region" description="Helical" evidence="1">
    <location>
        <begin position="105"/>
        <end position="122"/>
    </location>
</feature>
<feature type="transmembrane region" description="Helical" evidence="1">
    <location>
        <begin position="166"/>
        <end position="184"/>
    </location>
</feature>
<feature type="transmembrane region" description="Helical" evidence="1">
    <location>
        <begin position="695"/>
        <end position="714"/>
    </location>
</feature>
<dbReference type="Proteomes" id="UP000830326">
    <property type="component" value="Chromosome"/>
</dbReference>
<feature type="transmembrane region" description="Helical" evidence="1">
    <location>
        <begin position="354"/>
        <end position="376"/>
    </location>
</feature>
<keyword evidence="1" id="KW-0472">Membrane</keyword>
<feature type="transmembrane region" description="Helical" evidence="1">
    <location>
        <begin position="537"/>
        <end position="553"/>
    </location>
</feature>
<feature type="transmembrane region" description="Helical" evidence="1">
    <location>
        <begin position="645"/>
        <end position="664"/>
    </location>
</feature>
<feature type="transmembrane region" description="Helical" evidence="1">
    <location>
        <begin position="481"/>
        <end position="500"/>
    </location>
</feature>
<proteinExistence type="predicted"/>
<feature type="transmembrane region" description="Helical" evidence="1">
    <location>
        <begin position="432"/>
        <end position="451"/>
    </location>
</feature>
<feature type="transmembrane region" description="Helical" evidence="1">
    <location>
        <begin position="273"/>
        <end position="290"/>
    </location>
</feature>
<feature type="transmembrane region" description="Helical" evidence="1">
    <location>
        <begin position="565"/>
        <end position="584"/>
    </location>
</feature>
<protein>
    <recommendedName>
        <fullName evidence="4">DUF2157 domain-containing protein</fullName>
    </recommendedName>
</protein>
<keyword evidence="1" id="KW-1133">Transmembrane helix</keyword>
<feature type="transmembrane region" description="Helical" evidence="1">
    <location>
        <begin position="621"/>
        <end position="639"/>
    </location>
</feature>
<feature type="transmembrane region" description="Helical" evidence="1">
    <location>
        <begin position="42"/>
        <end position="70"/>
    </location>
</feature>